<feature type="region of interest" description="Disordered" evidence="1">
    <location>
        <begin position="475"/>
        <end position="508"/>
    </location>
</feature>
<feature type="compositionally biased region" description="Basic and acidic residues" evidence="1">
    <location>
        <begin position="475"/>
        <end position="487"/>
    </location>
</feature>
<evidence type="ECO:0000313" key="3">
    <source>
        <dbReference type="Proteomes" id="UP000007502"/>
    </source>
</evidence>
<dbReference type="Proteomes" id="UP000007502">
    <property type="component" value="Segment"/>
</dbReference>
<dbReference type="RefSeq" id="YP_004251069.1">
    <property type="nucleotide sequence ID" value="NC_015157.1"/>
</dbReference>
<sequence length="508" mass="57099">MTNRNRARNNRQQKKLLTKALQNTTREQRGSGVQKGTIAIEAIRRMKDALRPHELSQGQRYHTYQMMLLDAAVWSSWEIRKFLMQEAIANGKFKYDKTNPISSEIAQYLEYCINTMEYQTLRSIAGQSEDGVYNSFAPFEVVTWEGTGDYVGYRTLRNMTYIDPLTLDRSRPYETADGGNRIVNWRQNKSAFRDTTGTGLSLQSSVSGIQDIDARKVAVVCYGGTPYSPITSSCFDAAYDPWCEKRLINSFLLQGVAKDMAGMPVMELPLSFMEAAKVVGSDEYLAMELMKQQMTNLHAGDQAYMFLPSDTHSETGQGAKLYNLSFKGVDGGGKNFTLDELITQKNMAIHKAIGALNLNSSEQGTASYNSLEGQTNLQFHYVKADCRNFDEMINKQVIPLLLRLNVDKFGEVSQKDIPVWKHGEIVPLTSKEFFKGLQQGKLYIPRIPVVVNKVMEMLSIDHNFEEDMDVEELSKLMPEFDSRDRSGESNGSSGFGDNTQLDSGGAEA</sequence>
<organism evidence="2 3">
    <name type="scientific">Vibrio phage ICP1</name>
    <dbReference type="NCBI Taxonomy" id="979525"/>
    <lineage>
        <taxon>Viruses</taxon>
        <taxon>Duplodnaviria</taxon>
        <taxon>Heunggongvirae</taxon>
        <taxon>Uroviricota</taxon>
        <taxon>Caudoviricetes</taxon>
        <taxon>Mohonavirus</taxon>
        <taxon>Mohonavirus ICP1</taxon>
    </lineage>
</organism>
<evidence type="ECO:0000313" key="2">
    <source>
        <dbReference type="EMBL" id="ADX87944.1"/>
    </source>
</evidence>
<dbReference type="EMBL" id="HQ641347">
    <property type="protein sequence ID" value="ADX87944.1"/>
    <property type="molecule type" value="Genomic_DNA"/>
</dbReference>
<name>F1D1F0_9CAUD</name>
<dbReference type="InterPro" id="IPR009279">
    <property type="entry name" value="Portal_Mu"/>
</dbReference>
<feature type="compositionally biased region" description="Polar residues" evidence="1">
    <location>
        <begin position="488"/>
        <end position="502"/>
    </location>
</feature>
<dbReference type="GeneID" id="10228607"/>
<dbReference type="Pfam" id="PF06074">
    <property type="entry name" value="Portal_Mu"/>
    <property type="match status" value="1"/>
</dbReference>
<dbReference type="OrthoDB" id="2427at10239"/>
<accession>F1D1F0</accession>
<proteinExistence type="predicted"/>
<evidence type="ECO:0000256" key="1">
    <source>
        <dbReference type="SAM" id="MobiDB-lite"/>
    </source>
</evidence>
<keyword evidence="3" id="KW-1185">Reference proteome</keyword>
<gene>
    <name evidence="2" type="primary">ORF127</name>
</gene>
<dbReference type="KEGG" id="vg:10228607"/>
<reference evidence="2 3" key="1">
    <citation type="journal article" date="2011" name="MBio">
        <title>Evidence of a dominant lineage of Vibrio cholerae-specific lytic bacteriophages shed by cholera patients over a 10-year period in Dhaka, Bangladesh.</title>
        <authorList>
            <person name="Seed K.D."/>
            <person name="Bodi K.L."/>
            <person name="Kropinski A.M."/>
            <person name="Ackermann H.W."/>
            <person name="Calderwood S.B."/>
            <person name="Qadri F."/>
            <person name="Camilli A."/>
        </authorList>
    </citation>
    <scope>NUCLEOTIDE SEQUENCE [LARGE SCALE GENOMIC DNA]</scope>
</reference>
<protein>
    <submittedName>
        <fullName evidence="2">Uncharacterized protein ORF127</fullName>
    </submittedName>
</protein>